<name>A0A1L7N137_9CAUD</name>
<proteinExistence type="predicted"/>
<dbReference type="KEGG" id="vg:40074613"/>
<keyword evidence="3" id="KW-1185">Reference proteome</keyword>
<reference evidence="2 3" key="1">
    <citation type="submission" date="2016-12" db="EMBL/GenBank/DDBJ databases">
        <title>Characterization of two jumbo phages RP12 and RP31 infecting the phytopathogen Ralstonia solanacearum.</title>
        <authorList>
            <person name="Kawasaki T."/>
            <person name="Yoshikawa G."/>
            <person name="Ogata H."/>
            <person name="Yamada T."/>
        </authorList>
    </citation>
    <scope>NUCLEOTIDE SEQUENCE [LARGE SCALE GENOMIC DNA]</scope>
    <source>
        <strain evidence="2 3">RP12</strain>
    </source>
</reference>
<evidence type="ECO:0000313" key="2">
    <source>
        <dbReference type="EMBL" id="BAW19192.1"/>
    </source>
</evidence>
<protein>
    <submittedName>
        <fullName evidence="2">Uncharacterized protein</fullName>
    </submittedName>
</protein>
<feature type="region of interest" description="Disordered" evidence="1">
    <location>
        <begin position="66"/>
        <end position="126"/>
    </location>
</feature>
<dbReference type="EMBL" id="AP017924">
    <property type="protein sequence ID" value="BAW19192.1"/>
    <property type="molecule type" value="Genomic_DNA"/>
</dbReference>
<evidence type="ECO:0000256" key="1">
    <source>
        <dbReference type="SAM" id="MobiDB-lite"/>
    </source>
</evidence>
<organism evidence="2 3">
    <name type="scientific">Ralstonia phage RP12</name>
    <dbReference type="NCBI Taxonomy" id="1923889"/>
    <lineage>
        <taxon>Viruses</taxon>
        <taxon>Duplodnaviria</taxon>
        <taxon>Heunggongvirae</taxon>
        <taxon>Uroviricota</taxon>
        <taxon>Caudoviricetes</taxon>
        <taxon>Chimalliviridae</taxon>
        <taxon>Ripduovirus</taxon>
        <taxon>Ripduovirus RP12</taxon>
    </lineage>
</organism>
<evidence type="ECO:0000313" key="3">
    <source>
        <dbReference type="Proteomes" id="UP000222831"/>
    </source>
</evidence>
<dbReference type="Proteomes" id="UP000222831">
    <property type="component" value="Segment"/>
</dbReference>
<dbReference type="RefSeq" id="YP_009598911.1">
    <property type="nucleotide sequence ID" value="NC_041911.1"/>
</dbReference>
<accession>A0A1L7N137</accession>
<sequence length="126" mass="14419">MSTRKEHLAKLNKMKALIELSIEGAKVFFKGNTLGVQLPDGSFAQARYGRPVKLHHTDGRVTEVLVKEERDGTSSVELPAGHDVASIEYDYQPEPVPVQDDPEPPKRSRNNRSRRWWEESPWQRGR</sequence>
<dbReference type="GeneID" id="40074613"/>